<organism evidence="2 3">
    <name type="scientific">Tectimicrobiota bacterium</name>
    <dbReference type="NCBI Taxonomy" id="2528274"/>
    <lineage>
        <taxon>Bacteria</taxon>
        <taxon>Pseudomonadati</taxon>
        <taxon>Nitrospinota/Tectimicrobiota group</taxon>
        <taxon>Candidatus Tectimicrobiota</taxon>
    </lineage>
</organism>
<dbReference type="GO" id="GO:0015074">
    <property type="term" value="P:DNA integration"/>
    <property type="evidence" value="ECO:0007669"/>
    <property type="project" value="InterPro"/>
</dbReference>
<evidence type="ECO:0000313" key="2">
    <source>
        <dbReference type="EMBL" id="MBI4595852.1"/>
    </source>
</evidence>
<accession>A0A933GL28</accession>
<proteinExistence type="predicted"/>
<gene>
    <name evidence="2" type="ORF">HY730_05670</name>
</gene>
<name>A0A933GL28_UNCTE</name>
<dbReference type="SUPFAM" id="SSF56349">
    <property type="entry name" value="DNA breaking-rejoining enzymes"/>
    <property type="match status" value="1"/>
</dbReference>
<dbReference type="AlphaFoldDB" id="A0A933GL28"/>
<dbReference type="GO" id="GO:0003677">
    <property type="term" value="F:DNA binding"/>
    <property type="evidence" value="ECO:0007669"/>
    <property type="project" value="InterPro"/>
</dbReference>
<reference evidence="2" key="1">
    <citation type="submission" date="2020-07" db="EMBL/GenBank/DDBJ databases">
        <title>Huge and variable diversity of episymbiotic CPR bacteria and DPANN archaea in groundwater ecosystems.</title>
        <authorList>
            <person name="He C.Y."/>
            <person name="Keren R."/>
            <person name="Whittaker M."/>
            <person name="Farag I.F."/>
            <person name="Doudna J."/>
            <person name="Cate J.H.D."/>
            <person name="Banfield J.F."/>
        </authorList>
    </citation>
    <scope>NUCLEOTIDE SEQUENCE</scope>
    <source>
        <strain evidence="2">NC_groundwater_1482_Ag_S-0.65um_47_24</strain>
    </source>
</reference>
<dbReference type="EMBL" id="JACQWF010000258">
    <property type="protein sequence ID" value="MBI4595852.1"/>
    <property type="molecule type" value="Genomic_DNA"/>
</dbReference>
<evidence type="ECO:0000256" key="1">
    <source>
        <dbReference type="ARBA" id="ARBA00023172"/>
    </source>
</evidence>
<evidence type="ECO:0000313" key="3">
    <source>
        <dbReference type="Proteomes" id="UP000772181"/>
    </source>
</evidence>
<dbReference type="InterPro" id="IPR011010">
    <property type="entry name" value="DNA_brk_join_enz"/>
</dbReference>
<sequence length="46" mass="5313">MGHSSISMTERYSHLGENSFRRAVKQFEESLEETRKGEVEVIELKG</sequence>
<comment type="caution">
    <text evidence="2">The sequence shown here is derived from an EMBL/GenBank/DDBJ whole genome shotgun (WGS) entry which is preliminary data.</text>
</comment>
<dbReference type="Proteomes" id="UP000772181">
    <property type="component" value="Unassembled WGS sequence"/>
</dbReference>
<dbReference type="GO" id="GO:0006310">
    <property type="term" value="P:DNA recombination"/>
    <property type="evidence" value="ECO:0007669"/>
    <property type="project" value="UniProtKB-KW"/>
</dbReference>
<dbReference type="Gene3D" id="1.10.443.10">
    <property type="entry name" value="Intergrase catalytic core"/>
    <property type="match status" value="1"/>
</dbReference>
<keyword evidence="1" id="KW-0233">DNA recombination</keyword>
<evidence type="ECO:0008006" key="4">
    <source>
        <dbReference type="Google" id="ProtNLM"/>
    </source>
</evidence>
<dbReference type="InterPro" id="IPR013762">
    <property type="entry name" value="Integrase-like_cat_sf"/>
</dbReference>
<protein>
    <recommendedName>
        <fullName evidence="4">Integrase</fullName>
    </recommendedName>
</protein>